<dbReference type="InterPro" id="IPR036047">
    <property type="entry name" value="F-box-like_dom_sf"/>
</dbReference>
<evidence type="ECO:0000256" key="1">
    <source>
        <dbReference type="SAM" id="Phobius"/>
    </source>
</evidence>
<evidence type="ECO:0000259" key="2">
    <source>
        <dbReference type="PROSITE" id="PS50181"/>
    </source>
</evidence>
<keyword evidence="1" id="KW-1133">Transmembrane helix</keyword>
<protein>
    <recommendedName>
        <fullName evidence="2">F-box domain-containing protein</fullName>
    </recommendedName>
</protein>
<dbReference type="EMBL" id="JPOX01000041">
    <property type="protein sequence ID" value="KFX42796.1"/>
    <property type="molecule type" value="Genomic_DNA"/>
</dbReference>
<accession>A0A093V7T8</accession>
<gene>
    <name evidence="3" type="ORF">GQ26_0410830</name>
</gene>
<feature type="domain" description="F-box" evidence="2">
    <location>
        <begin position="2"/>
        <end position="46"/>
    </location>
</feature>
<evidence type="ECO:0000313" key="3">
    <source>
        <dbReference type="EMBL" id="KFX42796.1"/>
    </source>
</evidence>
<name>A0A093V7T8_TALMA</name>
<dbReference type="CDD" id="cd09917">
    <property type="entry name" value="F-box_SF"/>
    <property type="match status" value="1"/>
</dbReference>
<dbReference type="PROSITE" id="PS50181">
    <property type="entry name" value="FBOX"/>
    <property type="match status" value="1"/>
</dbReference>
<dbReference type="SUPFAM" id="SSF81383">
    <property type="entry name" value="F-box domain"/>
    <property type="match status" value="1"/>
</dbReference>
<feature type="transmembrane region" description="Helical" evidence="1">
    <location>
        <begin position="12"/>
        <end position="30"/>
    </location>
</feature>
<proteinExistence type="predicted"/>
<reference evidence="3" key="2">
    <citation type="journal article" date="2014" name="PLoS Genet.">
        <title>Signature gene expression reveals novel clues to the molecular mechanisms of dimorphic transition in Penicillium marneffei.</title>
        <authorList>
            <person name="Yang E."/>
            <person name="Wang G."/>
            <person name="Cai J."/>
            <person name="Woo P.C."/>
            <person name="Lau S.K."/>
            <person name="Yuen K.-Y."/>
            <person name="Chow W.-N."/>
            <person name="Lin X."/>
        </authorList>
    </citation>
    <scope>NUCLEOTIDE SEQUENCE</scope>
    <source>
        <strain evidence="3">PM1</strain>
    </source>
</reference>
<sequence length="400" mass="44964">MADQLSKLPVEILFIILSYVPIPALLSFGATSKSNYVFHTHCMRKLHLAIFHKRVHATVAFLSTGMQHDPKTAKGQRTSDSHRVRVVLPPATRYTSPEVCKLPMRISNQYYTVTKYAALKHTSRKRCSIVSSDDVGFVHSISTERTIRAQNKAFADIVNRYGHSLDELELLAYNLNEEGAMAIGTSCGSKLRHLALRFEHSFVKDTCLHPTYWTSPAAGSPAWNSLIGIGAVKRGLNIVNLESLILERAGITPWQLRMLVKRNKSLKVLKLRTCAAVQPEFVNWLGGIFDTDREDERDSSERKIQGASLNVLWVENCDGIRTNKSIDNMEGGKSTDIGLDWIHNLKSLESLSLRECRNIDAEVVAEANKLLWHIPELYLPRSTGPNRELPPPIEVDPLYL</sequence>
<keyword evidence="1" id="KW-0472">Membrane</keyword>
<dbReference type="Gene3D" id="3.80.10.10">
    <property type="entry name" value="Ribonuclease Inhibitor"/>
    <property type="match status" value="1"/>
</dbReference>
<dbReference type="AlphaFoldDB" id="A0A093V7T8"/>
<dbReference type="InterPro" id="IPR032675">
    <property type="entry name" value="LRR_dom_sf"/>
</dbReference>
<dbReference type="HOGENOM" id="CLU_061585_0_0_1"/>
<keyword evidence="1" id="KW-0812">Transmembrane</keyword>
<dbReference type="InterPro" id="IPR001810">
    <property type="entry name" value="F-box_dom"/>
</dbReference>
<dbReference type="SUPFAM" id="SSF52047">
    <property type="entry name" value="RNI-like"/>
    <property type="match status" value="1"/>
</dbReference>
<comment type="caution">
    <text evidence="3">The sequence shown here is derived from an EMBL/GenBank/DDBJ whole genome shotgun (WGS) entry which is preliminary data.</text>
</comment>
<reference key="1">
    <citation type="journal article" date="2014" name="PLoS Genet.">
        <title>Signature Gene Expression Reveals Novel Clues to the Molecular Mechanisms of Dimorphic Transition in Penicillium marneffei.</title>
        <authorList>
            <person name="Yang E."/>
            <person name="Wang G."/>
            <person name="Cai J."/>
            <person name="Woo P.C."/>
            <person name="Lau S.K."/>
            <person name="Yuen K.-Y."/>
            <person name="Chow W.-N."/>
            <person name="Lin X."/>
        </authorList>
    </citation>
    <scope>NUCLEOTIDE SEQUENCE [LARGE SCALE GENOMIC DNA]</scope>
    <source>
        <strain>PM1</strain>
    </source>
</reference>
<organism evidence="3">
    <name type="scientific">Talaromyces marneffei PM1</name>
    <dbReference type="NCBI Taxonomy" id="1077442"/>
    <lineage>
        <taxon>Eukaryota</taxon>
        <taxon>Fungi</taxon>
        <taxon>Dikarya</taxon>
        <taxon>Ascomycota</taxon>
        <taxon>Pezizomycotina</taxon>
        <taxon>Eurotiomycetes</taxon>
        <taxon>Eurotiomycetidae</taxon>
        <taxon>Eurotiales</taxon>
        <taxon>Trichocomaceae</taxon>
        <taxon>Talaromyces</taxon>
        <taxon>Talaromyces sect. Talaromyces</taxon>
    </lineage>
</organism>
<dbReference type="eggNOG" id="ENOG502TE2B">
    <property type="taxonomic scope" value="Eukaryota"/>
</dbReference>